<dbReference type="PANTHER" id="PTHR30268:SF0">
    <property type="entry name" value="L-RHAMNOSE ISOMERASE"/>
    <property type="match status" value="1"/>
</dbReference>
<dbReference type="Gene3D" id="3.20.20.150">
    <property type="entry name" value="Divalent-metal-dependent TIM barrel enzymes"/>
    <property type="match status" value="1"/>
</dbReference>
<dbReference type="PANTHER" id="PTHR30268">
    <property type="entry name" value="L-RHAMNOSE ISOMERASE"/>
    <property type="match status" value="1"/>
</dbReference>
<dbReference type="Proteomes" id="UP000076023">
    <property type="component" value="Unassembled WGS sequence"/>
</dbReference>
<name>A0A146G5I9_TERSA</name>
<keyword evidence="9" id="KW-1185">Reference proteome</keyword>
<evidence type="ECO:0000256" key="5">
    <source>
        <dbReference type="ARBA" id="ARBA00023235"/>
    </source>
</evidence>
<evidence type="ECO:0000256" key="3">
    <source>
        <dbReference type="ARBA" id="ARBA00022723"/>
    </source>
</evidence>
<sequence length="327" mass="36696">MKNRYSVILGNLGNTCDRFLPSGYKEVVPKLEMIHQAAAIPGIEGIELVGTWDITEANAGEIDGWLNDAGLACVSIIPDLFSQRRWGLGSLSAKSAETRRAALEECRSVARIARQIGCPLINLWLGQDGYDYPLTADYRSQRAYLAENIHLIASEFPEIRFALEYKPKEPRNFSFQARAADTLLMAKETGLANVGVCIDVGHAFMAGENVAESAVLLQHHGEKLFHMHFNDNYRSWDDDMIVGSVHWVEYVELLHWLRETGYAGWYSMDQYPYREDGAAAVRESVAFLQNVEALLTETRQSELRDLIAAGDATATTRYARRTFLAKL</sequence>
<dbReference type="GO" id="GO:0019324">
    <property type="term" value="P:L-lyxose metabolic process"/>
    <property type="evidence" value="ECO:0007669"/>
    <property type="project" value="TreeGrafter"/>
</dbReference>
<dbReference type="PROSITE" id="PS51415">
    <property type="entry name" value="XYLOSE_ISOMERASE"/>
    <property type="match status" value="1"/>
</dbReference>
<accession>A0A146G5I9</accession>
<organism evidence="8 9">
    <name type="scientific">Terrimicrobium sacchariphilum</name>
    <dbReference type="NCBI Taxonomy" id="690879"/>
    <lineage>
        <taxon>Bacteria</taxon>
        <taxon>Pseudomonadati</taxon>
        <taxon>Verrucomicrobiota</taxon>
        <taxon>Terrimicrobiia</taxon>
        <taxon>Terrimicrobiales</taxon>
        <taxon>Terrimicrobiaceae</taxon>
        <taxon>Terrimicrobium</taxon>
    </lineage>
</organism>
<reference evidence="9" key="1">
    <citation type="journal article" date="2017" name="Genome Announc.">
        <title>Draft Genome Sequence of Terrimicrobium sacchariphilum NM-5T, a Facultative Anaerobic Soil Bacterium of the Class Spartobacteria.</title>
        <authorList>
            <person name="Qiu Y.L."/>
            <person name="Tourlousse D.M."/>
            <person name="Matsuura N."/>
            <person name="Ohashi A."/>
            <person name="Sekiguchi Y."/>
        </authorList>
    </citation>
    <scope>NUCLEOTIDE SEQUENCE [LARGE SCALE GENOMIC DNA]</scope>
    <source>
        <strain evidence="9">NM-5</strain>
    </source>
</reference>
<dbReference type="GO" id="GO:0046872">
    <property type="term" value="F:metal ion binding"/>
    <property type="evidence" value="ECO:0007669"/>
    <property type="project" value="UniProtKB-KW"/>
</dbReference>
<dbReference type="InterPro" id="IPR036237">
    <property type="entry name" value="Xyl_isomerase-like_sf"/>
</dbReference>
<dbReference type="OrthoDB" id="9801426at2"/>
<evidence type="ECO:0000256" key="6">
    <source>
        <dbReference type="ARBA" id="ARBA00023277"/>
    </source>
</evidence>
<feature type="domain" description="Xylose isomerase-like TIM barrel" evidence="7">
    <location>
        <begin position="36"/>
        <end position="290"/>
    </location>
</feature>
<dbReference type="InterPro" id="IPR050337">
    <property type="entry name" value="L-rhamnose_isomerase"/>
</dbReference>
<dbReference type="SUPFAM" id="SSF51658">
    <property type="entry name" value="Xylose isomerase-like"/>
    <property type="match status" value="1"/>
</dbReference>
<dbReference type="GO" id="GO:0008740">
    <property type="term" value="F:L-rhamnose isomerase activity"/>
    <property type="evidence" value="ECO:0007669"/>
    <property type="project" value="TreeGrafter"/>
</dbReference>
<dbReference type="GO" id="GO:0009045">
    <property type="term" value="F:xylose isomerase activity"/>
    <property type="evidence" value="ECO:0007669"/>
    <property type="project" value="InterPro"/>
</dbReference>
<dbReference type="InterPro" id="IPR013022">
    <property type="entry name" value="Xyl_isomerase-like_TIM-brl"/>
</dbReference>
<evidence type="ECO:0000313" key="9">
    <source>
        <dbReference type="Proteomes" id="UP000076023"/>
    </source>
</evidence>
<dbReference type="RefSeq" id="WP_075078086.1">
    <property type="nucleotide sequence ID" value="NZ_BDCO01000002.1"/>
</dbReference>
<evidence type="ECO:0000256" key="1">
    <source>
        <dbReference type="ARBA" id="ARBA00004496"/>
    </source>
</evidence>
<comment type="subcellular location">
    <subcellularLocation>
        <location evidence="1">Cytoplasm</location>
    </subcellularLocation>
</comment>
<keyword evidence="2" id="KW-0963">Cytoplasm</keyword>
<keyword evidence="5 8" id="KW-0413">Isomerase</keyword>
<dbReference type="AlphaFoldDB" id="A0A146G5I9"/>
<evidence type="ECO:0000256" key="4">
    <source>
        <dbReference type="ARBA" id="ARBA00023211"/>
    </source>
</evidence>
<dbReference type="STRING" id="690879.TSACC_2642"/>
<evidence type="ECO:0000259" key="7">
    <source>
        <dbReference type="Pfam" id="PF01261"/>
    </source>
</evidence>
<dbReference type="GO" id="GO:0019301">
    <property type="term" value="P:rhamnose catabolic process"/>
    <property type="evidence" value="ECO:0007669"/>
    <property type="project" value="TreeGrafter"/>
</dbReference>
<protein>
    <submittedName>
        <fullName evidence="8">Xylose isomerase</fullName>
    </submittedName>
</protein>
<keyword evidence="6" id="KW-0119">Carbohydrate metabolism</keyword>
<comment type="caution">
    <text evidence="8">The sequence shown here is derived from an EMBL/GenBank/DDBJ whole genome shotgun (WGS) entry which is preliminary data.</text>
</comment>
<evidence type="ECO:0000256" key="2">
    <source>
        <dbReference type="ARBA" id="ARBA00022490"/>
    </source>
</evidence>
<gene>
    <name evidence="8" type="ORF">TSACC_2642</name>
</gene>
<dbReference type="InterPro" id="IPR001998">
    <property type="entry name" value="Xylose_isomerase"/>
</dbReference>
<keyword evidence="3" id="KW-0479">Metal-binding</keyword>
<dbReference type="EMBL" id="BDCO01000002">
    <property type="protein sequence ID" value="GAT32244.1"/>
    <property type="molecule type" value="Genomic_DNA"/>
</dbReference>
<keyword evidence="4" id="KW-0464">Manganese</keyword>
<evidence type="ECO:0000313" key="8">
    <source>
        <dbReference type="EMBL" id="GAT32244.1"/>
    </source>
</evidence>
<dbReference type="Pfam" id="PF01261">
    <property type="entry name" value="AP_endonuc_2"/>
    <property type="match status" value="1"/>
</dbReference>
<dbReference type="InParanoid" id="A0A146G5I9"/>
<proteinExistence type="predicted"/>